<gene>
    <name evidence="3" type="ORF">FHR82_006198</name>
</gene>
<comment type="caution">
    <text evidence="3">The sequence shown here is derived from an EMBL/GenBank/DDBJ whole genome shotgun (WGS) entry which is preliminary data.</text>
</comment>
<dbReference type="RefSeq" id="WP_184813983.1">
    <property type="nucleotide sequence ID" value="NZ_JACHJQ010000006.1"/>
</dbReference>
<feature type="domain" description="PepSY" evidence="2">
    <location>
        <begin position="2"/>
        <end position="45"/>
    </location>
</feature>
<evidence type="ECO:0000313" key="4">
    <source>
        <dbReference type="Proteomes" id="UP000520767"/>
    </source>
</evidence>
<dbReference type="Pfam" id="PF03413">
    <property type="entry name" value="PepSY"/>
    <property type="match status" value="1"/>
</dbReference>
<dbReference type="EMBL" id="JACHJQ010000006">
    <property type="protein sequence ID" value="MBB4909940.1"/>
    <property type="molecule type" value="Genomic_DNA"/>
</dbReference>
<dbReference type="AlphaFoldDB" id="A0A7W7QAE6"/>
<organism evidence="3 4">
    <name type="scientific">Actinophytocola algeriensis</name>
    <dbReference type="NCBI Taxonomy" id="1768010"/>
    <lineage>
        <taxon>Bacteria</taxon>
        <taxon>Bacillati</taxon>
        <taxon>Actinomycetota</taxon>
        <taxon>Actinomycetes</taxon>
        <taxon>Pseudonocardiales</taxon>
        <taxon>Pseudonocardiaceae</taxon>
    </lineage>
</organism>
<feature type="compositionally biased region" description="Basic and acidic residues" evidence="1">
    <location>
        <begin position="43"/>
        <end position="81"/>
    </location>
</feature>
<keyword evidence="4" id="KW-1185">Reference proteome</keyword>
<dbReference type="InterPro" id="IPR025711">
    <property type="entry name" value="PepSY"/>
</dbReference>
<name>A0A7W7QAE6_9PSEU</name>
<sequence length="81" mass="9249">MGGTVHEIEREVEHGRLEWKVELTARDGITYDVRVDAATGDVTRIDQDDKDGGRDDDDRHGGDDDRYDDRYDDHGGDRDDD</sequence>
<reference evidence="3 4" key="1">
    <citation type="submission" date="2020-08" db="EMBL/GenBank/DDBJ databases">
        <title>Genomic Encyclopedia of Type Strains, Phase III (KMG-III): the genomes of soil and plant-associated and newly described type strains.</title>
        <authorList>
            <person name="Whitman W."/>
        </authorList>
    </citation>
    <scope>NUCLEOTIDE SEQUENCE [LARGE SCALE GENOMIC DNA]</scope>
    <source>
        <strain evidence="3 4">CECT 8960</strain>
    </source>
</reference>
<proteinExistence type="predicted"/>
<feature type="region of interest" description="Disordered" evidence="1">
    <location>
        <begin position="42"/>
        <end position="81"/>
    </location>
</feature>
<evidence type="ECO:0000256" key="1">
    <source>
        <dbReference type="SAM" id="MobiDB-lite"/>
    </source>
</evidence>
<dbReference type="Gene3D" id="3.10.450.40">
    <property type="match status" value="1"/>
</dbReference>
<protein>
    <recommendedName>
        <fullName evidence="2">PepSY domain-containing protein</fullName>
    </recommendedName>
</protein>
<evidence type="ECO:0000259" key="2">
    <source>
        <dbReference type="Pfam" id="PF03413"/>
    </source>
</evidence>
<evidence type="ECO:0000313" key="3">
    <source>
        <dbReference type="EMBL" id="MBB4909940.1"/>
    </source>
</evidence>
<accession>A0A7W7QAE6</accession>
<dbReference type="Proteomes" id="UP000520767">
    <property type="component" value="Unassembled WGS sequence"/>
</dbReference>